<evidence type="ECO:0000256" key="10">
    <source>
        <dbReference type="ARBA" id="ARBA00023136"/>
    </source>
</evidence>
<dbReference type="InterPro" id="IPR003594">
    <property type="entry name" value="HATPase_dom"/>
</dbReference>
<dbReference type="PRINTS" id="PR00344">
    <property type="entry name" value="BCTRLSENSOR"/>
</dbReference>
<evidence type="ECO:0000256" key="7">
    <source>
        <dbReference type="ARBA" id="ARBA00022777"/>
    </source>
</evidence>
<keyword evidence="15" id="KW-1185">Reference proteome</keyword>
<dbReference type="InterPro" id="IPR036097">
    <property type="entry name" value="HisK_dim/P_sf"/>
</dbReference>
<dbReference type="PANTHER" id="PTHR45436:SF5">
    <property type="entry name" value="SENSOR HISTIDINE KINASE TRCS"/>
    <property type="match status" value="1"/>
</dbReference>
<dbReference type="InterPro" id="IPR050428">
    <property type="entry name" value="TCS_sensor_his_kinase"/>
</dbReference>
<dbReference type="Pfam" id="PF00672">
    <property type="entry name" value="HAMP"/>
    <property type="match status" value="1"/>
</dbReference>
<reference evidence="15" key="1">
    <citation type="submission" date="2016-10" db="EMBL/GenBank/DDBJ databases">
        <authorList>
            <person name="Varghese N."/>
        </authorList>
    </citation>
    <scope>NUCLEOTIDE SEQUENCE [LARGE SCALE GENOMIC DNA]</scope>
    <source>
        <strain evidence="15">DSM 45096 / BCRC 16803 / CGMCC 4.1857 / CIP 109030 / JCM 12277 / KCTC 19219 / NBRC 100920 / 33214</strain>
    </source>
</reference>
<dbReference type="SMART" id="SM00387">
    <property type="entry name" value="HATPase_c"/>
    <property type="match status" value="1"/>
</dbReference>
<evidence type="ECO:0000256" key="8">
    <source>
        <dbReference type="ARBA" id="ARBA00022989"/>
    </source>
</evidence>
<keyword evidence="9" id="KW-0902">Two-component regulatory system</keyword>
<dbReference type="SUPFAM" id="SSF47384">
    <property type="entry name" value="Homodimeric domain of signal transducing histidine kinase"/>
    <property type="match status" value="1"/>
</dbReference>
<dbReference type="CDD" id="cd06225">
    <property type="entry name" value="HAMP"/>
    <property type="match status" value="1"/>
</dbReference>
<keyword evidence="4" id="KW-0597">Phosphoprotein</keyword>
<evidence type="ECO:0000256" key="1">
    <source>
        <dbReference type="ARBA" id="ARBA00000085"/>
    </source>
</evidence>
<dbReference type="CDD" id="cd00082">
    <property type="entry name" value="HisKA"/>
    <property type="match status" value="1"/>
</dbReference>
<keyword evidence="8 11" id="KW-1133">Transmembrane helix</keyword>
<dbReference type="InterPro" id="IPR004358">
    <property type="entry name" value="Sig_transdc_His_kin-like_C"/>
</dbReference>
<dbReference type="Pfam" id="PF00512">
    <property type="entry name" value="HisKA"/>
    <property type="match status" value="1"/>
</dbReference>
<feature type="domain" description="HAMP" evidence="13">
    <location>
        <begin position="177"/>
        <end position="230"/>
    </location>
</feature>
<dbReference type="InterPro" id="IPR036890">
    <property type="entry name" value="HATPase_C_sf"/>
</dbReference>
<evidence type="ECO:0000313" key="15">
    <source>
        <dbReference type="Proteomes" id="UP000183015"/>
    </source>
</evidence>
<dbReference type="EMBL" id="FOAZ01000017">
    <property type="protein sequence ID" value="SEM04144.1"/>
    <property type="molecule type" value="Genomic_DNA"/>
</dbReference>
<dbReference type="Gene3D" id="3.30.565.10">
    <property type="entry name" value="Histidine kinase-like ATPase, C-terminal domain"/>
    <property type="match status" value="1"/>
</dbReference>
<evidence type="ECO:0000256" key="2">
    <source>
        <dbReference type="ARBA" id="ARBA00004236"/>
    </source>
</evidence>
<name>A0A1H7V4T1_STRJI</name>
<keyword evidence="10 11" id="KW-0472">Membrane</keyword>
<organism evidence="14 15">
    <name type="scientific">Streptacidiphilus jiangxiensis</name>
    <dbReference type="NCBI Taxonomy" id="235985"/>
    <lineage>
        <taxon>Bacteria</taxon>
        <taxon>Bacillati</taxon>
        <taxon>Actinomycetota</taxon>
        <taxon>Actinomycetes</taxon>
        <taxon>Kitasatosporales</taxon>
        <taxon>Streptomycetaceae</taxon>
        <taxon>Streptacidiphilus</taxon>
    </lineage>
</organism>
<feature type="transmembrane region" description="Helical" evidence="11">
    <location>
        <begin position="151"/>
        <end position="173"/>
    </location>
</feature>
<dbReference type="SUPFAM" id="SSF55874">
    <property type="entry name" value="ATPase domain of HSP90 chaperone/DNA topoisomerase II/histidine kinase"/>
    <property type="match status" value="1"/>
</dbReference>
<dbReference type="Pfam" id="PF02518">
    <property type="entry name" value="HATPase_c"/>
    <property type="match status" value="1"/>
</dbReference>
<dbReference type="PROSITE" id="PS50885">
    <property type="entry name" value="HAMP"/>
    <property type="match status" value="1"/>
</dbReference>
<comment type="subcellular location">
    <subcellularLocation>
        <location evidence="2">Cell membrane</location>
    </subcellularLocation>
</comment>
<evidence type="ECO:0000256" key="4">
    <source>
        <dbReference type="ARBA" id="ARBA00022553"/>
    </source>
</evidence>
<evidence type="ECO:0000256" key="9">
    <source>
        <dbReference type="ARBA" id="ARBA00023012"/>
    </source>
</evidence>
<gene>
    <name evidence="14" type="ORF">SAMN05414137_11780</name>
</gene>
<evidence type="ECO:0000256" key="5">
    <source>
        <dbReference type="ARBA" id="ARBA00022679"/>
    </source>
</evidence>
<dbReference type="SUPFAM" id="SSF158472">
    <property type="entry name" value="HAMP domain-like"/>
    <property type="match status" value="1"/>
</dbReference>
<dbReference type="EC" id="2.7.13.3" evidence="3"/>
<dbReference type="InterPro" id="IPR003661">
    <property type="entry name" value="HisK_dim/P_dom"/>
</dbReference>
<dbReference type="InterPro" id="IPR003660">
    <property type="entry name" value="HAMP_dom"/>
</dbReference>
<dbReference type="RefSeq" id="WP_042443240.1">
    <property type="nucleotide sequence ID" value="NZ_BBPN01000004.1"/>
</dbReference>
<evidence type="ECO:0000256" key="3">
    <source>
        <dbReference type="ARBA" id="ARBA00012438"/>
    </source>
</evidence>
<dbReference type="GO" id="GO:0000155">
    <property type="term" value="F:phosphorelay sensor kinase activity"/>
    <property type="evidence" value="ECO:0007669"/>
    <property type="project" value="InterPro"/>
</dbReference>
<dbReference type="Gene3D" id="1.10.287.130">
    <property type="match status" value="1"/>
</dbReference>
<dbReference type="STRING" id="235985.SAMN05414137_11780"/>
<feature type="domain" description="Histidine kinase" evidence="12">
    <location>
        <begin position="238"/>
        <end position="446"/>
    </location>
</feature>
<evidence type="ECO:0000259" key="12">
    <source>
        <dbReference type="PROSITE" id="PS50109"/>
    </source>
</evidence>
<evidence type="ECO:0000259" key="13">
    <source>
        <dbReference type="PROSITE" id="PS50885"/>
    </source>
</evidence>
<keyword evidence="6 11" id="KW-0812">Transmembrane</keyword>
<evidence type="ECO:0000256" key="6">
    <source>
        <dbReference type="ARBA" id="ARBA00022692"/>
    </source>
</evidence>
<dbReference type="PROSITE" id="PS50109">
    <property type="entry name" value="HIS_KIN"/>
    <property type="match status" value="1"/>
</dbReference>
<keyword evidence="7 14" id="KW-0418">Kinase</keyword>
<accession>A0A1H7V4T1</accession>
<dbReference type="eggNOG" id="COG0642">
    <property type="taxonomic scope" value="Bacteria"/>
</dbReference>
<dbReference type="GO" id="GO:0005886">
    <property type="term" value="C:plasma membrane"/>
    <property type="evidence" value="ECO:0007669"/>
    <property type="project" value="UniProtKB-SubCell"/>
</dbReference>
<evidence type="ECO:0000313" key="14">
    <source>
        <dbReference type="EMBL" id="SEM04144.1"/>
    </source>
</evidence>
<dbReference type="InterPro" id="IPR005467">
    <property type="entry name" value="His_kinase_dom"/>
</dbReference>
<dbReference type="SMART" id="SM00388">
    <property type="entry name" value="HisKA"/>
    <property type="match status" value="1"/>
</dbReference>
<keyword evidence="5" id="KW-0808">Transferase</keyword>
<dbReference type="Proteomes" id="UP000183015">
    <property type="component" value="Unassembled WGS sequence"/>
</dbReference>
<evidence type="ECO:0000256" key="11">
    <source>
        <dbReference type="SAM" id="Phobius"/>
    </source>
</evidence>
<dbReference type="Gene3D" id="6.10.340.10">
    <property type="match status" value="1"/>
</dbReference>
<dbReference type="PANTHER" id="PTHR45436">
    <property type="entry name" value="SENSOR HISTIDINE KINASE YKOH"/>
    <property type="match status" value="1"/>
</dbReference>
<proteinExistence type="predicted"/>
<comment type="catalytic activity">
    <reaction evidence="1">
        <text>ATP + protein L-histidine = ADP + protein N-phospho-L-histidine.</text>
        <dbReference type="EC" id="2.7.13.3"/>
    </reaction>
</comment>
<sequence>MTRRIALSVLSLVLALLVLAVVPLGISITARENDSFREETAARARTVASAAEEHLSDHRSDADAREQLDAAAARGDCAQVYDAHGTLLYATPCPTGALPPGAPAEVLRTGKPQSAQRDDRLTLAVPIGDTVPPSGALVYSRSTDGLDEQLLAIWGWLSLCALGALGAGVLVAVRLARWVSRPLVDLDETAARLGEGRLDARATVTRGPPEVRRLATTFNTMASRTENLMHGHRAVIADVSHQLRTPLTALRLRLDLLAADADPETAQELGGAQDEIARLSRLVDGLLAVARAENSVPRQVAVRLDAVVADRIAAWEPVAEERGVRLATQGPAGLTALLTSGDLEQVLDNLFANALDAVPTGGRIVVRAVPDPKQGEVLLSVVDDGPGMDEAARERAFRRFDTGRASGTGLGLAIVHRLVTANGGRAALEPTPGGGLTVRLWLLAAPVASRSERRERRDRRDRPND</sequence>
<dbReference type="OrthoDB" id="9786919at2"/>
<dbReference type="AlphaFoldDB" id="A0A1H7V4T1"/>
<protein>
    <recommendedName>
        <fullName evidence="3">histidine kinase</fullName>
        <ecNumber evidence="3">2.7.13.3</ecNumber>
    </recommendedName>
</protein>
<dbReference type="SMART" id="SM00304">
    <property type="entry name" value="HAMP"/>
    <property type="match status" value="2"/>
</dbReference>